<keyword evidence="4" id="KW-1185">Reference proteome</keyword>
<comment type="caution">
    <text evidence="3">The sequence shown here is derived from an EMBL/GenBank/DDBJ whole genome shotgun (WGS) entry which is preliminary data.</text>
</comment>
<dbReference type="AlphaFoldDB" id="K8P878"/>
<evidence type="ECO:0000313" key="4">
    <source>
        <dbReference type="Proteomes" id="UP000001095"/>
    </source>
</evidence>
<dbReference type="PROSITE" id="PS51898">
    <property type="entry name" value="TYR_RECOMBINASE"/>
    <property type="match status" value="1"/>
</dbReference>
<dbReference type="Proteomes" id="UP000001095">
    <property type="component" value="Unassembled WGS sequence"/>
</dbReference>
<accession>K8P878</accession>
<dbReference type="GO" id="GO:0015074">
    <property type="term" value="P:DNA integration"/>
    <property type="evidence" value="ECO:0007669"/>
    <property type="project" value="InterPro"/>
</dbReference>
<organism evidence="3 4">
    <name type="scientific">Afipia clevelandensis ATCC 49720</name>
    <dbReference type="NCBI Taxonomy" id="883079"/>
    <lineage>
        <taxon>Bacteria</taxon>
        <taxon>Pseudomonadati</taxon>
        <taxon>Pseudomonadota</taxon>
        <taxon>Alphaproteobacteria</taxon>
        <taxon>Hyphomicrobiales</taxon>
        <taxon>Nitrobacteraceae</taxon>
        <taxon>Afipia</taxon>
    </lineage>
</organism>
<protein>
    <recommendedName>
        <fullName evidence="2">Tyr recombinase domain-containing protein</fullName>
    </recommendedName>
</protein>
<dbReference type="RefSeq" id="WP_002712077.1">
    <property type="nucleotide sequence ID" value="NZ_KB375281.1"/>
</dbReference>
<dbReference type="Pfam" id="PF00589">
    <property type="entry name" value="Phage_integrase"/>
    <property type="match status" value="1"/>
</dbReference>
<evidence type="ECO:0000313" key="3">
    <source>
        <dbReference type="EMBL" id="EKS38742.1"/>
    </source>
</evidence>
<name>K8P878_9BRAD</name>
<reference evidence="3 4" key="1">
    <citation type="submission" date="2012-04" db="EMBL/GenBank/DDBJ databases">
        <title>The Genome Sequence of Afipia clevelandensis ATCC 49720.</title>
        <authorList>
            <consortium name="The Broad Institute Genome Sequencing Platform"/>
            <person name="Earl A."/>
            <person name="Ward D."/>
            <person name="Feldgarden M."/>
            <person name="Gevers D."/>
            <person name="Huys G."/>
            <person name="Walker B."/>
            <person name="Young S.K."/>
            <person name="Zeng Q."/>
            <person name="Gargeya S."/>
            <person name="Fitzgerald M."/>
            <person name="Haas B."/>
            <person name="Abouelleil A."/>
            <person name="Alvarado L."/>
            <person name="Arachchi H.M."/>
            <person name="Berlin A."/>
            <person name="Chapman S.B."/>
            <person name="Goldberg J."/>
            <person name="Griggs A."/>
            <person name="Gujja S."/>
            <person name="Hansen M."/>
            <person name="Howarth C."/>
            <person name="Imamovic A."/>
            <person name="Larimer J."/>
            <person name="McCowen C."/>
            <person name="Montmayeur A."/>
            <person name="Murphy C."/>
            <person name="Neiman D."/>
            <person name="Pearson M."/>
            <person name="Priest M."/>
            <person name="Roberts A."/>
            <person name="Saif S."/>
            <person name="Shea T."/>
            <person name="Sisk P."/>
            <person name="Sykes S."/>
            <person name="Wortman J."/>
            <person name="Nusbaum C."/>
            <person name="Birren B."/>
        </authorList>
    </citation>
    <scope>NUCLEOTIDE SEQUENCE [LARGE SCALE GENOMIC DNA]</scope>
    <source>
        <strain evidence="3 4">ATCC 49720</strain>
    </source>
</reference>
<evidence type="ECO:0000256" key="1">
    <source>
        <dbReference type="ARBA" id="ARBA00023172"/>
    </source>
</evidence>
<dbReference type="InterPro" id="IPR013762">
    <property type="entry name" value="Integrase-like_cat_sf"/>
</dbReference>
<dbReference type="Gene3D" id="1.10.443.10">
    <property type="entry name" value="Intergrase catalytic core"/>
    <property type="match status" value="1"/>
</dbReference>
<dbReference type="GO" id="GO:0003677">
    <property type="term" value="F:DNA binding"/>
    <property type="evidence" value="ECO:0007669"/>
    <property type="project" value="InterPro"/>
</dbReference>
<keyword evidence="1" id="KW-0233">DNA recombination</keyword>
<gene>
    <name evidence="3" type="ORF">HMPREF9696_01211</name>
</gene>
<feature type="domain" description="Tyr recombinase" evidence="2">
    <location>
        <begin position="1"/>
        <end position="73"/>
    </location>
</feature>
<dbReference type="SUPFAM" id="SSF56349">
    <property type="entry name" value="DNA breaking-rejoining enzymes"/>
    <property type="match status" value="1"/>
</dbReference>
<sequence length="81" mass="9248">MTREGLKTEWRRAKLDAVLLDYRFHDNRHTAATGILRATGNLKAVQKLLRHSDVSTTSKYAHALIDDVRDAMTIAEKLRNT</sequence>
<dbReference type="EMBL" id="AGWY01000006">
    <property type="protein sequence ID" value="EKS38742.1"/>
    <property type="molecule type" value="Genomic_DNA"/>
</dbReference>
<dbReference type="OrthoDB" id="7615137at2"/>
<dbReference type="GO" id="GO:0006310">
    <property type="term" value="P:DNA recombination"/>
    <property type="evidence" value="ECO:0007669"/>
    <property type="project" value="UniProtKB-KW"/>
</dbReference>
<evidence type="ECO:0000259" key="2">
    <source>
        <dbReference type="PROSITE" id="PS51898"/>
    </source>
</evidence>
<dbReference type="InterPro" id="IPR002104">
    <property type="entry name" value="Integrase_catalytic"/>
</dbReference>
<proteinExistence type="predicted"/>
<dbReference type="HOGENOM" id="CLU_2566221_0_0_5"/>
<dbReference type="InterPro" id="IPR011010">
    <property type="entry name" value="DNA_brk_join_enz"/>
</dbReference>